<reference evidence="1 2" key="1">
    <citation type="submission" date="2019-03" db="EMBL/GenBank/DDBJ databases">
        <title>Genomics of glacier-inhabiting Cryobacterium strains.</title>
        <authorList>
            <person name="Liu Q."/>
            <person name="Xin Y.-H."/>
        </authorList>
    </citation>
    <scope>NUCLEOTIDE SEQUENCE [LARGE SCALE GENOMIC DNA]</scope>
    <source>
        <strain evidence="1 2">TMT2-16</strain>
    </source>
</reference>
<protein>
    <recommendedName>
        <fullName evidence="3">NUDIX hydrolase</fullName>
    </recommendedName>
</protein>
<dbReference type="Gene3D" id="3.90.79.10">
    <property type="entry name" value="Nucleoside Triphosphate Pyrophosphohydrolase"/>
    <property type="match status" value="1"/>
</dbReference>
<dbReference type="EMBL" id="SOGO01000022">
    <property type="protein sequence ID" value="TFD03135.1"/>
    <property type="molecule type" value="Genomic_DNA"/>
</dbReference>
<organism evidence="1 2">
    <name type="scientific">Cryobacterium sandaracinum</name>
    <dbReference type="NCBI Taxonomy" id="1259247"/>
    <lineage>
        <taxon>Bacteria</taxon>
        <taxon>Bacillati</taxon>
        <taxon>Actinomycetota</taxon>
        <taxon>Actinomycetes</taxon>
        <taxon>Micrococcales</taxon>
        <taxon>Microbacteriaceae</taxon>
        <taxon>Cryobacterium</taxon>
    </lineage>
</organism>
<dbReference type="SUPFAM" id="SSF55811">
    <property type="entry name" value="Nudix"/>
    <property type="match status" value="1"/>
</dbReference>
<dbReference type="Proteomes" id="UP000297851">
    <property type="component" value="Unassembled WGS sequence"/>
</dbReference>
<evidence type="ECO:0000313" key="2">
    <source>
        <dbReference type="Proteomes" id="UP000297851"/>
    </source>
</evidence>
<proteinExistence type="predicted"/>
<keyword evidence="2" id="KW-1185">Reference proteome</keyword>
<name>A0ABY2JG32_9MICO</name>
<evidence type="ECO:0008006" key="3">
    <source>
        <dbReference type="Google" id="ProtNLM"/>
    </source>
</evidence>
<accession>A0ABY2JG32</accession>
<evidence type="ECO:0000313" key="1">
    <source>
        <dbReference type="EMBL" id="TFD03135.1"/>
    </source>
</evidence>
<sequence>MVAVVDSYGGVDLTNEYPNGDVVSYVTTVYLCRLAEELPVLETEELTAVGWFFPLQIKQLDRFEWIDRVIDDIGPSLNGLDSAQTVPSHAIT</sequence>
<comment type="caution">
    <text evidence="1">The sequence shown here is derived from an EMBL/GenBank/DDBJ whole genome shotgun (WGS) entry which is preliminary data.</text>
</comment>
<gene>
    <name evidence="1" type="ORF">E3T25_07340</name>
</gene>
<dbReference type="InterPro" id="IPR015797">
    <property type="entry name" value="NUDIX_hydrolase-like_dom_sf"/>
</dbReference>